<protein>
    <submittedName>
        <fullName evidence="3">Uncharacterized protein</fullName>
    </submittedName>
</protein>
<comment type="caution">
    <text evidence="3">The sequence shown here is derived from an EMBL/GenBank/DDBJ whole genome shotgun (WGS) entry which is preliminary data.</text>
</comment>
<keyword evidence="4" id="KW-1185">Reference proteome</keyword>
<feature type="region of interest" description="Disordered" evidence="1">
    <location>
        <begin position="1"/>
        <end position="36"/>
    </location>
</feature>
<gene>
    <name evidence="2" type="ORF">RhiirA4_487402</name>
    <name evidence="3" type="ORF">RhiirA4_487588</name>
</gene>
<dbReference type="EMBL" id="LLXI01005976">
    <property type="protein sequence ID" value="PKY61847.1"/>
    <property type="molecule type" value="Genomic_DNA"/>
</dbReference>
<evidence type="ECO:0000313" key="3">
    <source>
        <dbReference type="EMBL" id="PKY61930.1"/>
    </source>
</evidence>
<dbReference type="AlphaFoldDB" id="A0A2I1HST4"/>
<dbReference type="Proteomes" id="UP000234323">
    <property type="component" value="Unassembled WGS sequence"/>
</dbReference>
<feature type="non-terminal residue" evidence="3">
    <location>
        <position position="1"/>
    </location>
</feature>
<accession>A0A2I1HST4</accession>
<dbReference type="EMBL" id="LLXI01006105">
    <property type="protein sequence ID" value="PKY61930.1"/>
    <property type="molecule type" value="Genomic_DNA"/>
</dbReference>
<evidence type="ECO:0000313" key="2">
    <source>
        <dbReference type="EMBL" id="PKY61847.1"/>
    </source>
</evidence>
<sequence>GIGIPNPIRNRDTESHRTLKIPQNHGSDEFENSSSLHNKHGSTFGTWTSVARVPGADLRLFIERAIICDLSILSRFTSHVGYPTGKFDCFDQGFLNLFEGLGYWKHRNGVKLEFRTGIYWANLYEPGSRVRKVTRERDTGRILTNLTIPFTLQIEFQGTPLKKIR</sequence>
<name>A0A2I1HST4_9GLOM</name>
<proteinExistence type="predicted"/>
<evidence type="ECO:0000313" key="4">
    <source>
        <dbReference type="Proteomes" id="UP000234323"/>
    </source>
</evidence>
<reference evidence="3 4" key="1">
    <citation type="submission" date="2015-10" db="EMBL/GenBank/DDBJ databases">
        <title>Genome analyses suggest a sexual origin of heterokaryosis in a supposedly ancient asexual fungus.</title>
        <authorList>
            <person name="Ropars J."/>
            <person name="Sedzielewska K."/>
            <person name="Noel J."/>
            <person name="Charron P."/>
            <person name="Farinelli L."/>
            <person name="Marton T."/>
            <person name="Kruger M."/>
            <person name="Pelin A."/>
            <person name="Brachmann A."/>
            <person name="Corradi N."/>
        </authorList>
    </citation>
    <scope>NUCLEOTIDE SEQUENCE [LARGE SCALE GENOMIC DNA]</scope>
    <source>
        <strain evidence="3 4">A4</strain>
    </source>
</reference>
<organism evidence="3 4">
    <name type="scientific">Rhizophagus irregularis</name>
    <dbReference type="NCBI Taxonomy" id="588596"/>
    <lineage>
        <taxon>Eukaryota</taxon>
        <taxon>Fungi</taxon>
        <taxon>Fungi incertae sedis</taxon>
        <taxon>Mucoromycota</taxon>
        <taxon>Glomeromycotina</taxon>
        <taxon>Glomeromycetes</taxon>
        <taxon>Glomerales</taxon>
        <taxon>Glomeraceae</taxon>
        <taxon>Rhizophagus</taxon>
    </lineage>
</organism>
<evidence type="ECO:0000256" key="1">
    <source>
        <dbReference type="SAM" id="MobiDB-lite"/>
    </source>
</evidence>